<dbReference type="InterPro" id="IPR001367">
    <property type="entry name" value="Fe_dep_repressor"/>
</dbReference>
<dbReference type="SMART" id="SM00529">
    <property type="entry name" value="HTH_DTXR"/>
    <property type="match status" value="1"/>
</dbReference>
<evidence type="ECO:0000256" key="1">
    <source>
        <dbReference type="ARBA" id="ARBA00007871"/>
    </source>
</evidence>
<keyword evidence="4" id="KW-0804">Transcription</keyword>
<evidence type="ECO:0000256" key="2">
    <source>
        <dbReference type="ARBA" id="ARBA00023015"/>
    </source>
</evidence>
<sequence>MNLHESGEMYLETILVLSQKGKPVHSIDVAKYMNFSKPSVSRAIGILRDAGYVSVDDQGHLLLTPSGILIAEKIFERHNILTEFLVSLGVDSETAADDACKIEHDISEKSFDVIKKRVRGTKK</sequence>
<dbReference type="PANTHER" id="PTHR33238">
    <property type="entry name" value="IRON (METAL) DEPENDENT REPRESSOR, DTXR FAMILY"/>
    <property type="match status" value="1"/>
</dbReference>
<evidence type="ECO:0000256" key="3">
    <source>
        <dbReference type="ARBA" id="ARBA00023125"/>
    </source>
</evidence>
<feature type="domain" description="HTH dtxR-type" evidence="5">
    <location>
        <begin position="3"/>
        <end position="64"/>
    </location>
</feature>
<dbReference type="InterPro" id="IPR036421">
    <property type="entry name" value="Fe_dep_repressor_sf"/>
</dbReference>
<dbReference type="GO" id="GO:0003700">
    <property type="term" value="F:DNA-binding transcription factor activity"/>
    <property type="evidence" value="ECO:0007669"/>
    <property type="project" value="InterPro"/>
</dbReference>
<name>A0A645J4R9_9ZZZZ</name>
<dbReference type="PANTHER" id="PTHR33238:SF7">
    <property type="entry name" value="IRON-DEPENDENT TRANSCRIPTIONAL REGULATOR"/>
    <property type="match status" value="1"/>
</dbReference>
<protein>
    <submittedName>
        <fullName evidence="6">Transcriptional regulator MntR</fullName>
    </submittedName>
</protein>
<dbReference type="SUPFAM" id="SSF46785">
    <property type="entry name" value="Winged helix' DNA-binding domain"/>
    <property type="match status" value="1"/>
</dbReference>
<organism evidence="6">
    <name type="scientific">bioreactor metagenome</name>
    <dbReference type="NCBI Taxonomy" id="1076179"/>
    <lineage>
        <taxon>unclassified sequences</taxon>
        <taxon>metagenomes</taxon>
        <taxon>ecological metagenomes</taxon>
    </lineage>
</organism>
<dbReference type="GO" id="GO:0046914">
    <property type="term" value="F:transition metal ion binding"/>
    <property type="evidence" value="ECO:0007669"/>
    <property type="project" value="InterPro"/>
</dbReference>
<dbReference type="GO" id="GO:0046983">
    <property type="term" value="F:protein dimerization activity"/>
    <property type="evidence" value="ECO:0007669"/>
    <property type="project" value="InterPro"/>
</dbReference>
<dbReference type="GO" id="GO:0003677">
    <property type="term" value="F:DNA binding"/>
    <property type="evidence" value="ECO:0007669"/>
    <property type="project" value="UniProtKB-KW"/>
</dbReference>
<dbReference type="InterPro" id="IPR036390">
    <property type="entry name" value="WH_DNA-bd_sf"/>
</dbReference>
<dbReference type="Pfam" id="PF01325">
    <property type="entry name" value="Fe_dep_repress"/>
    <property type="match status" value="1"/>
</dbReference>
<evidence type="ECO:0000259" key="5">
    <source>
        <dbReference type="PROSITE" id="PS50944"/>
    </source>
</evidence>
<reference evidence="6" key="1">
    <citation type="submission" date="2019-08" db="EMBL/GenBank/DDBJ databases">
        <authorList>
            <person name="Kucharzyk K."/>
            <person name="Murdoch R.W."/>
            <person name="Higgins S."/>
            <person name="Loffler F."/>
        </authorList>
    </citation>
    <scope>NUCLEOTIDE SEQUENCE</scope>
</reference>
<accession>A0A645J4R9</accession>
<dbReference type="Pfam" id="PF02742">
    <property type="entry name" value="Fe_dep_repr_C"/>
    <property type="match status" value="1"/>
</dbReference>
<dbReference type="InterPro" id="IPR022689">
    <property type="entry name" value="Iron_dep_repressor"/>
</dbReference>
<comment type="caution">
    <text evidence="6">The sequence shown here is derived from an EMBL/GenBank/DDBJ whole genome shotgun (WGS) entry which is preliminary data.</text>
</comment>
<dbReference type="SUPFAM" id="SSF47979">
    <property type="entry name" value="Iron-dependent repressor protein, dimerization domain"/>
    <property type="match status" value="1"/>
</dbReference>
<keyword evidence="2" id="KW-0805">Transcription regulation</keyword>
<comment type="similarity">
    <text evidence="1">Belongs to the DtxR/MntR family.</text>
</comment>
<dbReference type="EMBL" id="VSSQ01131028">
    <property type="protein sequence ID" value="MPN58387.1"/>
    <property type="molecule type" value="Genomic_DNA"/>
</dbReference>
<proteinExistence type="inferred from homology"/>
<dbReference type="PROSITE" id="PS50944">
    <property type="entry name" value="HTH_DTXR"/>
    <property type="match status" value="1"/>
</dbReference>
<dbReference type="InterPro" id="IPR036388">
    <property type="entry name" value="WH-like_DNA-bd_sf"/>
</dbReference>
<evidence type="ECO:0000256" key="4">
    <source>
        <dbReference type="ARBA" id="ARBA00023163"/>
    </source>
</evidence>
<dbReference type="AlphaFoldDB" id="A0A645J4R9"/>
<keyword evidence="3" id="KW-0238">DNA-binding</keyword>
<dbReference type="Gene3D" id="1.10.60.10">
    <property type="entry name" value="Iron dependent repressor, metal binding and dimerisation domain"/>
    <property type="match status" value="1"/>
</dbReference>
<gene>
    <name evidence="6" type="primary">mntR_47</name>
    <name evidence="6" type="ORF">SDC9_206092</name>
</gene>
<dbReference type="InterPro" id="IPR022687">
    <property type="entry name" value="HTH_DTXR"/>
</dbReference>
<dbReference type="Gene3D" id="1.10.10.10">
    <property type="entry name" value="Winged helix-like DNA-binding domain superfamily/Winged helix DNA-binding domain"/>
    <property type="match status" value="1"/>
</dbReference>
<evidence type="ECO:0000313" key="6">
    <source>
        <dbReference type="EMBL" id="MPN58387.1"/>
    </source>
</evidence>
<dbReference type="InterPro" id="IPR050536">
    <property type="entry name" value="DtxR_MntR_Metal-Reg"/>
</dbReference>